<proteinExistence type="predicted"/>
<evidence type="ECO:0000256" key="1">
    <source>
        <dbReference type="SAM" id="MobiDB-lite"/>
    </source>
</evidence>
<accession>A0A5C3LAJ2</accession>
<feature type="region of interest" description="Disordered" evidence="1">
    <location>
        <begin position="1"/>
        <end position="20"/>
    </location>
</feature>
<protein>
    <submittedName>
        <fullName evidence="2">Uncharacterized protein</fullName>
    </submittedName>
</protein>
<dbReference type="EMBL" id="ML210152">
    <property type="protein sequence ID" value="TFK29056.1"/>
    <property type="molecule type" value="Genomic_DNA"/>
</dbReference>
<dbReference type="AlphaFoldDB" id="A0A5C3LAJ2"/>
<evidence type="ECO:0000313" key="3">
    <source>
        <dbReference type="Proteomes" id="UP000307440"/>
    </source>
</evidence>
<dbReference type="Proteomes" id="UP000307440">
    <property type="component" value="Unassembled WGS sequence"/>
</dbReference>
<keyword evidence="3" id="KW-1185">Reference proteome</keyword>
<organism evidence="2 3">
    <name type="scientific">Coprinopsis marcescibilis</name>
    <name type="common">Agaric fungus</name>
    <name type="synonym">Psathyrella marcescibilis</name>
    <dbReference type="NCBI Taxonomy" id="230819"/>
    <lineage>
        <taxon>Eukaryota</taxon>
        <taxon>Fungi</taxon>
        <taxon>Dikarya</taxon>
        <taxon>Basidiomycota</taxon>
        <taxon>Agaricomycotina</taxon>
        <taxon>Agaricomycetes</taxon>
        <taxon>Agaricomycetidae</taxon>
        <taxon>Agaricales</taxon>
        <taxon>Agaricineae</taxon>
        <taxon>Psathyrellaceae</taxon>
        <taxon>Coprinopsis</taxon>
    </lineage>
</organism>
<reference evidence="2 3" key="1">
    <citation type="journal article" date="2019" name="Nat. Ecol. Evol.">
        <title>Megaphylogeny resolves global patterns of mushroom evolution.</title>
        <authorList>
            <person name="Varga T."/>
            <person name="Krizsan K."/>
            <person name="Foldi C."/>
            <person name="Dima B."/>
            <person name="Sanchez-Garcia M."/>
            <person name="Sanchez-Ramirez S."/>
            <person name="Szollosi G.J."/>
            <person name="Szarkandi J.G."/>
            <person name="Papp V."/>
            <person name="Albert L."/>
            <person name="Andreopoulos W."/>
            <person name="Angelini C."/>
            <person name="Antonin V."/>
            <person name="Barry K.W."/>
            <person name="Bougher N.L."/>
            <person name="Buchanan P."/>
            <person name="Buyck B."/>
            <person name="Bense V."/>
            <person name="Catcheside P."/>
            <person name="Chovatia M."/>
            <person name="Cooper J."/>
            <person name="Damon W."/>
            <person name="Desjardin D."/>
            <person name="Finy P."/>
            <person name="Geml J."/>
            <person name="Haridas S."/>
            <person name="Hughes K."/>
            <person name="Justo A."/>
            <person name="Karasinski D."/>
            <person name="Kautmanova I."/>
            <person name="Kiss B."/>
            <person name="Kocsube S."/>
            <person name="Kotiranta H."/>
            <person name="LaButti K.M."/>
            <person name="Lechner B.E."/>
            <person name="Liimatainen K."/>
            <person name="Lipzen A."/>
            <person name="Lukacs Z."/>
            <person name="Mihaltcheva S."/>
            <person name="Morgado L.N."/>
            <person name="Niskanen T."/>
            <person name="Noordeloos M.E."/>
            <person name="Ohm R.A."/>
            <person name="Ortiz-Santana B."/>
            <person name="Ovrebo C."/>
            <person name="Racz N."/>
            <person name="Riley R."/>
            <person name="Savchenko A."/>
            <person name="Shiryaev A."/>
            <person name="Soop K."/>
            <person name="Spirin V."/>
            <person name="Szebenyi C."/>
            <person name="Tomsovsky M."/>
            <person name="Tulloss R.E."/>
            <person name="Uehling J."/>
            <person name="Grigoriev I.V."/>
            <person name="Vagvolgyi C."/>
            <person name="Papp T."/>
            <person name="Martin F.M."/>
            <person name="Miettinen O."/>
            <person name="Hibbett D.S."/>
            <person name="Nagy L.G."/>
        </authorList>
    </citation>
    <scope>NUCLEOTIDE SEQUENCE [LARGE SCALE GENOMIC DNA]</scope>
    <source>
        <strain evidence="2 3">CBS 121175</strain>
    </source>
</reference>
<gene>
    <name evidence="2" type="ORF">FA15DRAFT_458510</name>
</gene>
<sequence>MDVAPVLRQRTRPSSTVSTRSRCSSAGFVQLYPNHHRLHHHNDPSCHRQHTFTFRASLVMISSILPVYSATEDSKIPSRTAHIGLMREKHHVAQQLASHRAEAATNGVRQQLLLTETGFLSFSFTQTDPLECLLETVEARDIAEYSKAARKQLCVSKSRITGRCKHHLEAFGYLVVRLP</sequence>
<evidence type="ECO:0000313" key="2">
    <source>
        <dbReference type="EMBL" id="TFK29056.1"/>
    </source>
</evidence>
<name>A0A5C3LAJ2_COPMA</name>